<dbReference type="PROSITE" id="PS51195">
    <property type="entry name" value="Q_MOTIF"/>
    <property type="match status" value="1"/>
</dbReference>
<evidence type="ECO:0000256" key="1">
    <source>
        <dbReference type="ARBA" id="ARBA00004604"/>
    </source>
</evidence>
<comment type="caution">
    <text evidence="17">The sequence shown here is derived from an EMBL/GenBank/DDBJ whole genome shotgun (WGS) entry which is preliminary data.</text>
</comment>
<dbReference type="CDD" id="cd17957">
    <property type="entry name" value="DEADc_DDX52"/>
    <property type="match status" value="1"/>
</dbReference>
<dbReference type="FunFam" id="3.40.50.300:FF:000759">
    <property type="entry name" value="probable ATP-dependent RNA helicase DDX52"/>
    <property type="match status" value="1"/>
</dbReference>
<sequence length="584" mass="65887">MDARDLFRRLSAGAKFDTNRFKNDAVKFQLAPKQPSTISLSNSTLNTDSTSAQKNHQQENGFDNNPCEENEGYPTEDNIVDPRAEIKALRRERRKKTKTPKEVAALKKEEISRKRKAHKIHVQGSDIPTPVETFEELAQQFSIKEELIKNIQTRGYEVPTPIQMQAIPLMLKKREILACAPTGSGKTAAFLVPIIHCLGAPQKKGFRAVIVSPTRELANQTHRECVKLTEGIGLRCHVIDNVGKATQKFGPKSSQRFDILITTPNRLVFLLSQEPPAISLKNVEWLIVDESDKLFEEGRQGFRDQLGAIYRACDSNQIRRAFFSATFAFDVQEWCKLNLDNVVMLTVGQKNSASEKVEQQLIFAGSEGGKLMAFRNLIVEGLNPPVLVFVQTKERAKELYTELVYDGINVDVIHAERSQLQRDNVVKSFRSGQIWVLICTELMGRGIDFKGVNLVVNYDFPPSAISYIHRIGRTGRAGRPGKAITFFTESDGVYLRKIATVMRNSGCEVPEYMLQMKKTSKSDAKKMAKKIPTRKSISTEPLPDKIKRKKRERIIANVRKSKQNGQQGPSAKRRKIMTSNVKNN</sequence>
<dbReference type="PANTHER" id="PTHR47959">
    <property type="entry name" value="ATP-DEPENDENT RNA HELICASE RHLE-RELATED"/>
    <property type="match status" value="1"/>
</dbReference>
<dbReference type="EMBL" id="CAKKLH010000217">
    <property type="protein sequence ID" value="CAH0106102.1"/>
    <property type="molecule type" value="Genomic_DNA"/>
</dbReference>
<evidence type="ECO:0000259" key="14">
    <source>
        <dbReference type="PROSITE" id="PS51192"/>
    </source>
</evidence>
<evidence type="ECO:0000256" key="7">
    <source>
        <dbReference type="ARBA" id="ARBA00022884"/>
    </source>
</evidence>
<comment type="similarity">
    <text evidence="9">Belongs to the DEAD box helicase family. DDX52/ROK1 subfamily.</text>
</comment>
<dbReference type="Pfam" id="PF00271">
    <property type="entry name" value="Helicase_C"/>
    <property type="match status" value="1"/>
</dbReference>
<protein>
    <recommendedName>
        <fullName evidence="10">Probable ATP-dependent RNA helicase DDX52</fullName>
        <ecNumber evidence="2">3.6.4.13</ecNumber>
    </recommendedName>
</protein>
<evidence type="ECO:0000256" key="10">
    <source>
        <dbReference type="ARBA" id="ARBA00044533"/>
    </source>
</evidence>
<feature type="compositionally biased region" description="Polar residues" evidence="13">
    <location>
        <begin position="52"/>
        <end position="63"/>
    </location>
</feature>
<feature type="domain" description="Helicase ATP-binding" evidence="14">
    <location>
        <begin position="167"/>
        <end position="345"/>
    </location>
</feature>
<dbReference type="Proteomes" id="UP000789390">
    <property type="component" value="Unassembled WGS sequence"/>
</dbReference>
<evidence type="ECO:0000313" key="18">
    <source>
        <dbReference type="Proteomes" id="UP000789390"/>
    </source>
</evidence>
<dbReference type="GO" id="GO:0005524">
    <property type="term" value="F:ATP binding"/>
    <property type="evidence" value="ECO:0007669"/>
    <property type="project" value="UniProtKB-KW"/>
</dbReference>
<evidence type="ECO:0000259" key="16">
    <source>
        <dbReference type="PROSITE" id="PS51195"/>
    </source>
</evidence>
<keyword evidence="6" id="KW-0067">ATP-binding</keyword>
<name>A0A8J2RJQ5_9CRUS</name>
<dbReference type="GO" id="GO:0003724">
    <property type="term" value="F:RNA helicase activity"/>
    <property type="evidence" value="ECO:0007669"/>
    <property type="project" value="UniProtKB-EC"/>
</dbReference>
<keyword evidence="7" id="KW-0694">RNA-binding</keyword>
<feature type="compositionally biased region" description="Low complexity" evidence="13">
    <location>
        <begin position="36"/>
        <end position="51"/>
    </location>
</feature>
<evidence type="ECO:0000256" key="11">
    <source>
        <dbReference type="ARBA" id="ARBA00047984"/>
    </source>
</evidence>
<proteinExistence type="inferred from homology"/>
<accession>A0A8J2RJQ5</accession>
<dbReference type="InterPro" id="IPR014001">
    <property type="entry name" value="Helicase_ATP-bd"/>
</dbReference>
<dbReference type="InterPro" id="IPR050079">
    <property type="entry name" value="DEAD_box_RNA_helicase"/>
</dbReference>
<evidence type="ECO:0000256" key="12">
    <source>
        <dbReference type="PROSITE-ProRule" id="PRU00552"/>
    </source>
</evidence>
<dbReference type="InterPro" id="IPR011545">
    <property type="entry name" value="DEAD/DEAH_box_helicase_dom"/>
</dbReference>
<dbReference type="OrthoDB" id="360161at2759"/>
<evidence type="ECO:0000256" key="2">
    <source>
        <dbReference type="ARBA" id="ARBA00012552"/>
    </source>
</evidence>
<feature type="region of interest" description="Disordered" evidence="13">
    <location>
        <begin position="36"/>
        <end position="77"/>
    </location>
</feature>
<evidence type="ECO:0000256" key="6">
    <source>
        <dbReference type="ARBA" id="ARBA00022840"/>
    </source>
</evidence>
<keyword evidence="8" id="KW-0539">Nucleus</keyword>
<evidence type="ECO:0000256" key="9">
    <source>
        <dbReference type="ARBA" id="ARBA00024355"/>
    </source>
</evidence>
<feature type="domain" description="DEAD-box RNA helicase Q" evidence="16">
    <location>
        <begin position="136"/>
        <end position="164"/>
    </location>
</feature>
<evidence type="ECO:0000259" key="15">
    <source>
        <dbReference type="PROSITE" id="PS51194"/>
    </source>
</evidence>
<dbReference type="Pfam" id="PF00270">
    <property type="entry name" value="DEAD"/>
    <property type="match status" value="1"/>
</dbReference>
<organism evidence="17 18">
    <name type="scientific">Daphnia galeata</name>
    <dbReference type="NCBI Taxonomy" id="27404"/>
    <lineage>
        <taxon>Eukaryota</taxon>
        <taxon>Metazoa</taxon>
        <taxon>Ecdysozoa</taxon>
        <taxon>Arthropoda</taxon>
        <taxon>Crustacea</taxon>
        <taxon>Branchiopoda</taxon>
        <taxon>Diplostraca</taxon>
        <taxon>Cladocera</taxon>
        <taxon>Anomopoda</taxon>
        <taxon>Daphniidae</taxon>
        <taxon>Daphnia</taxon>
    </lineage>
</organism>
<evidence type="ECO:0000313" key="17">
    <source>
        <dbReference type="EMBL" id="CAH0106102.1"/>
    </source>
</evidence>
<dbReference type="GO" id="GO:0016787">
    <property type="term" value="F:hydrolase activity"/>
    <property type="evidence" value="ECO:0007669"/>
    <property type="project" value="UniProtKB-KW"/>
</dbReference>
<dbReference type="SUPFAM" id="SSF52540">
    <property type="entry name" value="P-loop containing nucleoside triphosphate hydrolases"/>
    <property type="match status" value="1"/>
</dbReference>
<evidence type="ECO:0000256" key="5">
    <source>
        <dbReference type="ARBA" id="ARBA00022806"/>
    </source>
</evidence>
<feature type="short sequence motif" description="Q motif" evidence="12">
    <location>
        <begin position="136"/>
        <end position="164"/>
    </location>
</feature>
<dbReference type="SMART" id="SM00487">
    <property type="entry name" value="DEXDc"/>
    <property type="match status" value="1"/>
</dbReference>
<dbReference type="GO" id="GO:0005829">
    <property type="term" value="C:cytosol"/>
    <property type="evidence" value="ECO:0007669"/>
    <property type="project" value="TreeGrafter"/>
</dbReference>
<dbReference type="Gene3D" id="3.40.50.300">
    <property type="entry name" value="P-loop containing nucleotide triphosphate hydrolases"/>
    <property type="match status" value="2"/>
</dbReference>
<feature type="region of interest" description="Disordered" evidence="13">
    <location>
        <begin position="525"/>
        <end position="584"/>
    </location>
</feature>
<comment type="subcellular location">
    <subcellularLocation>
        <location evidence="1">Nucleus</location>
        <location evidence="1">Nucleolus</location>
    </subcellularLocation>
</comment>
<dbReference type="CDD" id="cd18787">
    <property type="entry name" value="SF2_C_DEAD"/>
    <property type="match status" value="1"/>
</dbReference>
<dbReference type="EC" id="3.6.4.13" evidence="2"/>
<gene>
    <name evidence="17" type="ORF">DGAL_LOCUS9252</name>
</gene>
<dbReference type="AlphaFoldDB" id="A0A8J2RJQ5"/>
<dbReference type="InterPro" id="IPR044764">
    <property type="entry name" value="DDX52/Rok1_DEADc"/>
</dbReference>
<keyword evidence="3" id="KW-0547">Nucleotide-binding</keyword>
<evidence type="ECO:0000256" key="13">
    <source>
        <dbReference type="SAM" id="MobiDB-lite"/>
    </source>
</evidence>
<dbReference type="InterPro" id="IPR001650">
    <property type="entry name" value="Helicase_C-like"/>
</dbReference>
<evidence type="ECO:0000256" key="8">
    <source>
        <dbReference type="ARBA" id="ARBA00023242"/>
    </source>
</evidence>
<dbReference type="PROSITE" id="PS51192">
    <property type="entry name" value="HELICASE_ATP_BIND_1"/>
    <property type="match status" value="1"/>
</dbReference>
<dbReference type="GO" id="GO:0030490">
    <property type="term" value="P:maturation of SSU-rRNA"/>
    <property type="evidence" value="ECO:0007669"/>
    <property type="project" value="InterPro"/>
</dbReference>
<dbReference type="GO" id="GO:0003723">
    <property type="term" value="F:RNA binding"/>
    <property type="evidence" value="ECO:0007669"/>
    <property type="project" value="UniProtKB-KW"/>
</dbReference>
<reference evidence="17" key="1">
    <citation type="submission" date="2021-11" db="EMBL/GenBank/DDBJ databases">
        <authorList>
            <person name="Schell T."/>
        </authorList>
    </citation>
    <scope>NUCLEOTIDE SEQUENCE</scope>
    <source>
        <strain evidence="17">M5</strain>
    </source>
</reference>
<dbReference type="InterPro" id="IPR027417">
    <property type="entry name" value="P-loop_NTPase"/>
</dbReference>
<evidence type="ECO:0000256" key="3">
    <source>
        <dbReference type="ARBA" id="ARBA00022741"/>
    </source>
</evidence>
<comment type="catalytic activity">
    <reaction evidence="11">
        <text>ATP + H2O = ADP + phosphate + H(+)</text>
        <dbReference type="Rhea" id="RHEA:13065"/>
        <dbReference type="ChEBI" id="CHEBI:15377"/>
        <dbReference type="ChEBI" id="CHEBI:15378"/>
        <dbReference type="ChEBI" id="CHEBI:30616"/>
        <dbReference type="ChEBI" id="CHEBI:43474"/>
        <dbReference type="ChEBI" id="CHEBI:456216"/>
        <dbReference type="EC" id="3.6.4.13"/>
    </reaction>
</comment>
<evidence type="ECO:0000256" key="4">
    <source>
        <dbReference type="ARBA" id="ARBA00022801"/>
    </source>
</evidence>
<dbReference type="InterPro" id="IPR014014">
    <property type="entry name" value="RNA_helicase_DEAD_Q_motif"/>
</dbReference>
<feature type="domain" description="Helicase C-terminal" evidence="15">
    <location>
        <begin position="356"/>
        <end position="517"/>
    </location>
</feature>
<dbReference type="GO" id="GO:0005730">
    <property type="term" value="C:nucleolus"/>
    <property type="evidence" value="ECO:0007669"/>
    <property type="project" value="UniProtKB-SubCell"/>
</dbReference>
<dbReference type="PANTHER" id="PTHR47959:SF15">
    <property type="entry name" value="RNA HELICASE"/>
    <property type="match status" value="1"/>
</dbReference>
<dbReference type="PROSITE" id="PS51194">
    <property type="entry name" value="HELICASE_CTER"/>
    <property type="match status" value="1"/>
</dbReference>
<keyword evidence="4" id="KW-0378">Hydrolase</keyword>
<keyword evidence="5" id="KW-0347">Helicase</keyword>
<keyword evidence="18" id="KW-1185">Reference proteome</keyword>
<dbReference type="SMART" id="SM00490">
    <property type="entry name" value="HELICc"/>
    <property type="match status" value="1"/>
</dbReference>